<dbReference type="InterPro" id="IPR033551">
    <property type="entry name" value="DRC7/lobo"/>
</dbReference>
<comment type="caution">
    <text evidence="1">The sequence shown here is derived from an EMBL/GenBank/DDBJ whole genome shotgun (WGS) entry which is preliminary data.</text>
</comment>
<name>A0A6L2Q1P3_COPFO</name>
<dbReference type="OrthoDB" id="10262874at2759"/>
<accession>A0A6L2Q1P3</accession>
<dbReference type="GO" id="GO:0031514">
    <property type="term" value="C:motile cilium"/>
    <property type="evidence" value="ECO:0007669"/>
    <property type="project" value="TreeGrafter"/>
</dbReference>
<reference evidence="2" key="1">
    <citation type="submission" date="2020-01" db="EMBL/GenBank/DDBJ databases">
        <title>Draft genome sequence of the Termite Coptotermes fromosanus.</title>
        <authorList>
            <person name="Itakura S."/>
            <person name="Yosikawa Y."/>
            <person name="Umezawa K."/>
        </authorList>
    </citation>
    <scope>NUCLEOTIDE SEQUENCE [LARGE SCALE GENOMIC DNA]</scope>
</reference>
<dbReference type="Proteomes" id="UP000502823">
    <property type="component" value="Unassembled WGS sequence"/>
</dbReference>
<sequence>MVCTTIRPTTIRFPEFKTWEGCANFVADHLNYEPLEKPQLLVSDHISLIKNK</sequence>
<evidence type="ECO:0000313" key="2">
    <source>
        <dbReference type="Proteomes" id="UP000502823"/>
    </source>
</evidence>
<gene>
    <name evidence="1" type="ORF">Cfor_03152</name>
</gene>
<keyword evidence="2" id="KW-1185">Reference proteome</keyword>
<dbReference type="GO" id="GO:0030317">
    <property type="term" value="P:flagellated sperm motility"/>
    <property type="evidence" value="ECO:0007669"/>
    <property type="project" value="TreeGrafter"/>
</dbReference>
<protein>
    <submittedName>
        <fullName evidence="1">Uncharacterized protein</fullName>
    </submittedName>
</protein>
<proteinExistence type="predicted"/>
<evidence type="ECO:0000313" key="1">
    <source>
        <dbReference type="EMBL" id="GFG37840.1"/>
    </source>
</evidence>
<dbReference type="PANTHER" id="PTHR35249">
    <property type="entry name" value="DYNEIN REGULATORY COMPLEX SUBUNIT 7"/>
    <property type="match status" value="1"/>
</dbReference>
<dbReference type="PANTHER" id="PTHR35249:SF2">
    <property type="entry name" value="DYNEIN REGULATORY COMPLEX SUBUNIT 7"/>
    <property type="match status" value="1"/>
</dbReference>
<organism evidence="1 2">
    <name type="scientific">Coptotermes formosanus</name>
    <name type="common">Formosan subterranean termite</name>
    <dbReference type="NCBI Taxonomy" id="36987"/>
    <lineage>
        <taxon>Eukaryota</taxon>
        <taxon>Metazoa</taxon>
        <taxon>Ecdysozoa</taxon>
        <taxon>Arthropoda</taxon>
        <taxon>Hexapoda</taxon>
        <taxon>Insecta</taxon>
        <taxon>Pterygota</taxon>
        <taxon>Neoptera</taxon>
        <taxon>Polyneoptera</taxon>
        <taxon>Dictyoptera</taxon>
        <taxon>Blattodea</taxon>
        <taxon>Blattoidea</taxon>
        <taxon>Termitoidae</taxon>
        <taxon>Rhinotermitidae</taxon>
        <taxon>Coptotermes</taxon>
    </lineage>
</organism>
<dbReference type="InParanoid" id="A0A6L2Q1P3"/>
<dbReference type="EMBL" id="BLKM01000727">
    <property type="protein sequence ID" value="GFG37840.1"/>
    <property type="molecule type" value="Genomic_DNA"/>
</dbReference>
<dbReference type="AlphaFoldDB" id="A0A6L2Q1P3"/>